<evidence type="ECO:0000256" key="7">
    <source>
        <dbReference type="ARBA" id="ARBA00023292"/>
    </source>
</evidence>
<dbReference type="InterPro" id="IPR050440">
    <property type="entry name" value="Laminin/Netrin_ECM"/>
</dbReference>
<dbReference type="SMART" id="SM00136">
    <property type="entry name" value="LamNT"/>
    <property type="match status" value="1"/>
</dbReference>
<dbReference type="Pfam" id="PF00053">
    <property type="entry name" value="EGF_laminin"/>
    <property type="match status" value="1"/>
</dbReference>
<dbReference type="PROSITE" id="PS50189">
    <property type="entry name" value="NTR"/>
    <property type="match status" value="1"/>
</dbReference>
<keyword evidence="7 8" id="KW-0424">Laminin EGF-like domain</keyword>
<feature type="disulfide bond" evidence="8">
    <location>
        <begin position="656"/>
        <end position="670"/>
    </location>
</feature>
<feature type="disulfide bond" evidence="8">
    <location>
        <begin position="525"/>
        <end position="534"/>
    </location>
</feature>
<evidence type="ECO:0000313" key="15">
    <source>
        <dbReference type="EMBL" id="KAG9510816.1"/>
    </source>
</evidence>
<dbReference type="EMBL" id="JAIFTH010000072">
    <property type="protein sequence ID" value="KAG9510816.1"/>
    <property type="molecule type" value="Genomic_DNA"/>
</dbReference>
<protein>
    <submittedName>
        <fullName evidence="15">Netrin-A</fullName>
    </submittedName>
</protein>
<keyword evidence="3 10" id="KW-0732">Signal</keyword>
<dbReference type="Gene3D" id="2.10.25.10">
    <property type="entry name" value="Laminin"/>
    <property type="match status" value="2"/>
</dbReference>
<dbReference type="SUPFAM" id="SSF50242">
    <property type="entry name" value="TIMP-like"/>
    <property type="match status" value="2"/>
</dbReference>
<accession>A0ABQ7SBQ8</accession>
<evidence type="ECO:0000256" key="5">
    <source>
        <dbReference type="ARBA" id="ARBA00023157"/>
    </source>
</evidence>
<evidence type="ECO:0000256" key="6">
    <source>
        <dbReference type="ARBA" id="ARBA00023180"/>
    </source>
</evidence>
<dbReference type="InterPro" id="IPR008993">
    <property type="entry name" value="TIMP-like_OB-fold"/>
</dbReference>
<proteinExistence type="predicted"/>
<keyword evidence="6" id="KW-0325">Glycoprotein</keyword>
<reference evidence="15 16" key="1">
    <citation type="submission" date="2020-10" db="EMBL/GenBank/DDBJ databases">
        <authorList>
            <person name="Klimov P.B."/>
            <person name="Dyachkov S.M."/>
            <person name="Chetverikov P.E."/>
        </authorList>
    </citation>
    <scope>NUCLEOTIDE SEQUENCE [LARGE SCALE GENOMIC DNA]</scope>
    <source>
        <strain evidence="15">BMOC 18-1129-001#AD2665</strain>
        <tissue evidence="15">Entire mites</tissue>
    </source>
</reference>
<dbReference type="Pfam" id="PF24973">
    <property type="entry name" value="EGF_LMN_ATRN"/>
    <property type="match status" value="2"/>
</dbReference>
<dbReference type="InterPro" id="IPR018933">
    <property type="entry name" value="Netrin_module_non-TIMP"/>
</dbReference>
<dbReference type="PROSITE" id="PS51034">
    <property type="entry name" value="ZP_2"/>
    <property type="match status" value="1"/>
</dbReference>
<feature type="compositionally biased region" description="Polar residues" evidence="9">
    <location>
        <begin position="462"/>
        <end position="481"/>
    </location>
</feature>
<dbReference type="InterPro" id="IPR002049">
    <property type="entry name" value="LE_dom"/>
</dbReference>
<dbReference type="Pfam" id="PF00055">
    <property type="entry name" value="Laminin_N"/>
    <property type="match status" value="1"/>
</dbReference>
<feature type="disulfide bond" evidence="8">
    <location>
        <begin position="644"/>
        <end position="653"/>
    </location>
</feature>
<evidence type="ECO:0000256" key="1">
    <source>
        <dbReference type="ARBA" id="ARBA00004613"/>
    </source>
</evidence>
<feature type="disulfide bond" evidence="8">
    <location>
        <begin position="623"/>
        <end position="635"/>
    </location>
</feature>
<feature type="domain" description="Laminin N-terminal" evidence="14">
    <location>
        <begin position="161"/>
        <end position="503"/>
    </location>
</feature>
<sequence length="1522" mass="167143">MIQVQVFLAVTLLSLLTSSSVPIVQARHRHHSSAHYGAPLSSDELVSSLAGAIVSSSSAASTTTPDTFNIHYKPVTTTAPMTTMMTTTTSAPSTTTTTTTTISTSTTVAPITTTTSQQTQQTRLQQAEAVAAAAAAAIDESMDVGDLFGAASDPCYDEFGTPRMCVPEFVNAAFGKQVIASSECGTPPSRFCTSYSTTTSSSVNGINGPGSGPEQILRNCHICDAQHPKKRHPAAYLTDLNNSNNPTCWVSAPLPAAASSSYANPNATSIYGSSQESVADNVTLTLALGKKYELSYISLQFCSPKPDSLSILKSIDYGATWTPFQFYSSQCRKVYGRQNRATVTKGNEQEALCMNTTVDSTGAHISGGRIAFSTLEGRPAHDFDRSPILQDWVTATDIRIVLDRHQMLPPALAASINHYHTHHHHQSAQNRNINVDQSSSSIMSAKDSLVNTSSSITSNSSQTMPSELTTTTTSGVSNDYENSLTNPSDTFNYAMSDLTVGGRCKCNGHASRCIHDADGNLMCDCRHNTAGRDCERCAPFHFDRPWARATQYDANPCQPCNCNGHSRKCRFDAELYRLSGRKSGGVCLKCHHNTAGRFCHYCKEGYTRDHEKPMDHREACKPCDCHPVGSLGRVCNQTTGQCPCKDGVTGLSCNQCSKGYQQSRSLTEPCIKIPENDINFGMDSIEPSETDTLTDPNYVYENPSVSVDNLQDNTSYGITPAPESIISTSSSSLPVNHDISNSNIRSNVSQYDAGEMYHHDGLMAVSNLLPDSNNNPSLSSDSPDGTRTMIKSRVNDIIDVENGNLGGAAPGDKRTMIGSDQICGDCHVQSRKLNFGQYCDKDFAIRANIVARHVSEDWTRFDIEITEIYKSPSPDATSSSTGLLSNDAPSGLVSFESELQLQQNRHQRSRENFRIRMGAIQSLYLPTEDFTCRCPRLKLESTYLILGSLEYGHHSPTGLHLDRHGVAIEWKSSLHDKIIKYHKRRLRGRCEESMQLGVWSSDVQATTMSHEYEFREEKPTIESSVFKDIPVRQVQPSEPYLYVCEMESAVVSADDTSIDMIGLDEMTTCCSAIIRNTGSFAMAAGHFNGYDTQGALERMISSVQHLTVNWAIRNELDPNRYDYEVHLIGGFEDARNISIDVVSQLLQFLNAHPMTLHLRTACISSNNTYYQDGIPFPCITGLACNVKTGQILPASYEYQGPLEDIRRLRFVSKPPKTMHSIYDPYNQTIKITPFDLTITDETIVQILGLNTNSFLHYWSTSPLAEKPSFVPLVKRALRYLKDNRNEIFRDGRDHVSGYQREVEDDVEVLASTPSRVHPVFGTAVTQDQSYATLITSKRVALPRTTRALDAASASTTTATTLTSATSSTPSHTRSATSKASTSAPSFQTTLSDTIVHDKQFVSPRVTIGLLCEENETIMRANFTTPFRGVLGAGNHDSTMCRIQGGGALMYELRVAHNSTDCGTQLDQERGSIFNTLFIRFHNKLELDGDIVKNLQCKMSLGDVVVGRQRDRRTGKLRQSRPK</sequence>
<dbReference type="SMART" id="SM00643">
    <property type="entry name" value="C345C"/>
    <property type="match status" value="1"/>
</dbReference>
<evidence type="ECO:0000259" key="13">
    <source>
        <dbReference type="PROSITE" id="PS51034"/>
    </source>
</evidence>
<feature type="domain" description="ZP" evidence="13">
    <location>
        <begin position="1410"/>
        <end position="1522"/>
    </location>
</feature>
<keyword evidence="16" id="KW-1185">Reference proteome</keyword>
<evidence type="ECO:0000256" key="3">
    <source>
        <dbReference type="ARBA" id="ARBA00022729"/>
    </source>
</evidence>
<comment type="subcellular location">
    <subcellularLocation>
        <location evidence="1">Secreted</location>
    </subcellularLocation>
</comment>
<dbReference type="InterPro" id="IPR026750">
    <property type="entry name" value="NTAN1"/>
</dbReference>
<dbReference type="Gene3D" id="2.40.50.120">
    <property type="match status" value="1"/>
</dbReference>
<dbReference type="PROSITE" id="PS01248">
    <property type="entry name" value="EGF_LAM_1"/>
    <property type="match status" value="1"/>
</dbReference>
<feature type="region of interest" description="Disordered" evidence="9">
    <location>
        <begin position="1350"/>
        <end position="1383"/>
    </location>
</feature>
<dbReference type="PROSITE" id="PS51117">
    <property type="entry name" value="LAMININ_NTER"/>
    <property type="match status" value="1"/>
</dbReference>
<comment type="caution">
    <text evidence="15">The sequence shown here is derived from an EMBL/GenBank/DDBJ whole genome shotgun (WGS) entry which is preliminary data.</text>
</comment>
<dbReference type="InterPro" id="IPR008211">
    <property type="entry name" value="Laminin_N"/>
</dbReference>
<dbReference type="PROSITE" id="PS50027">
    <property type="entry name" value="EGF_LAM_2"/>
    <property type="match status" value="2"/>
</dbReference>
<comment type="caution">
    <text evidence="8">Lacks conserved residue(s) required for the propagation of feature annotation.</text>
</comment>
<dbReference type="PANTHER" id="PTHR10574">
    <property type="entry name" value="NETRIN/LAMININ-RELATED"/>
    <property type="match status" value="1"/>
</dbReference>
<dbReference type="InterPro" id="IPR056863">
    <property type="entry name" value="LMN_ATRN_NET-like_EGF"/>
</dbReference>
<organism evidence="15 16">
    <name type="scientific">Fragariocoptes setiger</name>
    <dbReference type="NCBI Taxonomy" id="1670756"/>
    <lineage>
        <taxon>Eukaryota</taxon>
        <taxon>Metazoa</taxon>
        <taxon>Ecdysozoa</taxon>
        <taxon>Arthropoda</taxon>
        <taxon>Chelicerata</taxon>
        <taxon>Arachnida</taxon>
        <taxon>Acari</taxon>
        <taxon>Acariformes</taxon>
        <taxon>Trombidiformes</taxon>
        <taxon>Prostigmata</taxon>
        <taxon>Eupodina</taxon>
        <taxon>Eriophyoidea</taxon>
        <taxon>Phytoptidae</taxon>
        <taxon>Fragariocoptes</taxon>
    </lineage>
</organism>
<dbReference type="SMART" id="SM00180">
    <property type="entry name" value="EGF_Lam"/>
    <property type="match status" value="3"/>
</dbReference>
<feature type="domain" description="Laminin EGF-like" evidence="11">
    <location>
        <begin position="504"/>
        <end position="559"/>
    </location>
</feature>
<evidence type="ECO:0000256" key="8">
    <source>
        <dbReference type="PROSITE-ProRule" id="PRU00460"/>
    </source>
</evidence>
<feature type="disulfide bond" evidence="8">
    <location>
        <begin position="625"/>
        <end position="642"/>
    </location>
</feature>
<dbReference type="InterPro" id="IPR001134">
    <property type="entry name" value="Netrin_domain"/>
</dbReference>
<keyword evidence="2" id="KW-0964">Secreted</keyword>
<feature type="disulfide bond" evidence="8">
    <location>
        <begin position="506"/>
        <end position="523"/>
    </location>
</feature>
<evidence type="ECO:0000256" key="9">
    <source>
        <dbReference type="SAM" id="MobiDB-lite"/>
    </source>
</evidence>
<dbReference type="SUPFAM" id="SSF57196">
    <property type="entry name" value="EGF/Laminin"/>
    <property type="match status" value="3"/>
</dbReference>
<feature type="domain" description="Laminin EGF-like" evidence="11">
    <location>
        <begin position="623"/>
        <end position="672"/>
    </location>
</feature>
<feature type="signal peptide" evidence="10">
    <location>
        <begin position="1"/>
        <end position="26"/>
    </location>
</feature>
<evidence type="ECO:0000256" key="4">
    <source>
        <dbReference type="ARBA" id="ARBA00022737"/>
    </source>
</evidence>
<name>A0ABQ7SBQ8_9ACAR</name>
<keyword evidence="5 8" id="KW-1015">Disulfide bond</keyword>
<dbReference type="Pfam" id="PF14736">
    <property type="entry name" value="N_Asn_amidohyd"/>
    <property type="match status" value="1"/>
</dbReference>
<dbReference type="InterPro" id="IPR001507">
    <property type="entry name" value="ZP_dom"/>
</dbReference>
<evidence type="ECO:0000259" key="11">
    <source>
        <dbReference type="PROSITE" id="PS50027"/>
    </source>
</evidence>
<dbReference type="PANTHER" id="PTHR10574:SF365">
    <property type="entry name" value="NETRIN-A-RELATED"/>
    <property type="match status" value="1"/>
</dbReference>
<evidence type="ECO:0000313" key="16">
    <source>
        <dbReference type="Proteomes" id="UP000825002"/>
    </source>
</evidence>
<dbReference type="Pfam" id="PF01759">
    <property type="entry name" value="NTR"/>
    <property type="match status" value="1"/>
</dbReference>
<dbReference type="CDD" id="cd00055">
    <property type="entry name" value="EGF_Lam"/>
    <property type="match status" value="3"/>
</dbReference>
<gene>
    <name evidence="15" type="primary">NetA</name>
    <name evidence="15" type="ORF">GZH46_00632</name>
</gene>
<evidence type="ECO:0000259" key="12">
    <source>
        <dbReference type="PROSITE" id="PS50189"/>
    </source>
</evidence>
<feature type="region of interest" description="Disordered" evidence="9">
    <location>
        <begin position="453"/>
        <end position="481"/>
    </location>
</feature>
<keyword evidence="4" id="KW-0677">Repeat</keyword>
<dbReference type="Proteomes" id="UP000825002">
    <property type="component" value="Unassembled WGS sequence"/>
</dbReference>
<dbReference type="Gene3D" id="2.60.120.260">
    <property type="entry name" value="Galactose-binding domain-like"/>
    <property type="match status" value="1"/>
</dbReference>
<feature type="domain" description="NTR" evidence="12">
    <location>
        <begin position="823"/>
        <end position="990"/>
    </location>
</feature>
<feature type="chain" id="PRO_5045908181" evidence="10">
    <location>
        <begin position="27"/>
        <end position="1522"/>
    </location>
</feature>
<evidence type="ECO:0000256" key="2">
    <source>
        <dbReference type="ARBA" id="ARBA00022525"/>
    </source>
</evidence>
<evidence type="ECO:0000259" key="14">
    <source>
        <dbReference type="PROSITE" id="PS51117"/>
    </source>
</evidence>
<evidence type="ECO:0000256" key="10">
    <source>
        <dbReference type="SAM" id="SignalP"/>
    </source>
</evidence>